<dbReference type="Gene3D" id="3.30.565.10">
    <property type="entry name" value="Histidine kinase-like ATPase, C-terminal domain"/>
    <property type="match status" value="1"/>
</dbReference>
<keyword evidence="10" id="KW-0902">Two-component regulatory system</keyword>
<dbReference type="InterPro" id="IPR005467">
    <property type="entry name" value="His_kinase_dom"/>
</dbReference>
<feature type="transmembrane region" description="Helical" evidence="11">
    <location>
        <begin position="116"/>
        <end position="135"/>
    </location>
</feature>
<keyword evidence="5" id="KW-0597">Phosphoprotein</keyword>
<keyword evidence="11" id="KW-0812">Transmembrane</keyword>
<dbReference type="PANTHER" id="PTHR43065">
    <property type="entry name" value="SENSOR HISTIDINE KINASE"/>
    <property type="match status" value="1"/>
</dbReference>
<dbReference type="GeneID" id="7398572"/>
<dbReference type="STRING" id="320483.AMF_110"/>
<feature type="transmembrane region" description="Helical" evidence="11">
    <location>
        <begin position="269"/>
        <end position="289"/>
    </location>
</feature>
<dbReference type="InterPro" id="IPR003660">
    <property type="entry name" value="HAMP_dom"/>
</dbReference>
<evidence type="ECO:0000256" key="10">
    <source>
        <dbReference type="ARBA" id="ARBA00023012"/>
    </source>
</evidence>
<dbReference type="PROSITE" id="PS50109">
    <property type="entry name" value="HIS_KIN"/>
    <property type="match status" value="1"/>
</dbReference>
<evidence type="ECO:0000256" key="2">
    <source>
        <dbReference type="ARBA" id="ARBA00004370"/>
    </source>
</evidence>
<dbReference type="PRINTS" id="PR00344">
    <property type="entry name" value="BCTRLSENSOR"/>
</dbReference>
<dbReference type="InterPro" id="IPR017232">
    <property type="entry name" value="NtrY"/>
</dbReference>
<dbReference type="Gene3D" id="1.10.287.130">
    <property type="match status" value="1"/>
</dbReference>
<evidence type="ECO:0000256" key="9">
    <source>
        <dbReference type="ARBA" id="ARBA00022840"/>
    </source>
</evidence>
<evidence type="ECO:0000256" key="8">
    <source>
        <dbReference type="ARBA" id="ARBA00022777"/>
    </source>
</evidence>
<dbReference type="Pfam" id="PF00512">
    <property type="entry name" value="HisKA"/>
    <property type="match status" value="1"/>
</dbReference>
<evidence type="ECO:0000259" key="12">
    <source>
        <dbReference type="PROSITE" id="PS50109"/>
    </source>
</evidence>
<keyword evidence="9" id="KW-0067">ATP-binding</keyword>
<evidence type="ECO:0000256" key="6">
    <source>
        <dbReference type="ARBA" id="ARBA00022679"/>
    </source>
</evidence>
<dbReference type="PIRSF" id="PIRSF037532">
    <property type="entry name" value="STHK_NtrY"/>
    <property type="match status" value="1"/>
</dbReference>
<evidence type="ECO:0000313" key="14">
    <source>
        <dbReference type="EMBL" id="ACM48998.1"/>
    </source>
</evidence>
<reference evidence="14 15" key="1">
    <citation type="journal article" date="2009" name="BMC Genomics">
        <title>Conservation in the face of diversity: multistrain analysis of an intracellular bacterium.</title>
        <authorList>
            <person name="Dark M.J."/>
            <person name="Herndon D.R."/>
            <person name="Kappmeyer L.S."/>
            <person name="Gonzales M.P."/>
            <person name="Nordeen E."/>
            <person name="Palmer G.H."/>
            <person name="Knowles D.P. Jr."/>
            <person name="Brayton K.A."/>
        </authorList>
    </citation>
    <scope>NUCLEOTIDE SEQUENCE [LARGE SCALE GENOMIC DNA]</scope>
    <source>
        <strain evidence="14 15">Florida</strain>
    </source>
</reference>
<accession>B9KHN6</accession>
<dbReference type="PROSITE" id="PS50885">
    <property type="entry name" value="HAMP"/>
    <property type="match status" value="1"/>
</dbReference>
<dbReference type="SMART" id="SM00304">
    <property type="entry name" value="HAMP"/>
    <property type="match status" value="1"/>
</dbReference>
<dbReference type="AlphaFoldDB" id="B9KHN6"/>
<gene>
    <name evidence="14" type="primary">ntrY</name>
    <name evidence="14" type="ordered locus">AMF_110</name>
</gene>
<comment type="catalytic activity">
    <reaction evidence="1">
        <text>ATP + protein L-histidine = ADP + protein N-phospho-L-histidine.</text>
        <dbReference type="EC" id="2.7.13.3"/>
    </reaction>
</comment>
<dbReference type="FunFam" id="1.10.287.130:FF:000107">
    <property type="entry name" value="Sensor histidine kinase YycG"/>
    <property type="match status" value="1"/>
</dbReference>
<name>B9KHN6_ANAMF</name>
<dbReference type="InterPro" id="IPR003661">
    <property type="entry name" value="HisK_dim/P_dom"/>
</dbReference>
<sequence length="695" mass="75558">MQRFWVILRSLGSSGVLLSLLALGAVLLVLFADPFFAWYVVPGKVPGSLLAGFLLFLLLLAVLSYGMVRAWIRYRKGELGFRLQARMVLVFVVVGVVPAALVSGFSSLFFDYGARAWFHGIVEPAVSSCCAAALGREREYLAAMLAADASRFVEYLGDLPYGSDSKVREGAALFGFAEVLVIGREGVLASSMSSLLPDITSPVGRSYGGKAQEAPVENALVYAVVPVHAPSITHVVMARALPGGSGCAYDTSSYRKNARLQLSVLQVQFSLAFLFIFLMLLFVSVWLGVGLSKSVVGPLSHLLSATKRVQDGNFDCKIHGKAGVVDEEMSTVIEAFNGMVEQLGAQRLQLEKAYKEISSRKEFIETVLSGVSSGIMALSPSGEYVTLMNNRARELLSFDGAHGKMCHIFPEACDLLNKVADKANVTIVRENKALTLSVHMRRLGIQGLIMTFDDISGLVEAQRQAAWSDVARRIAHEIKNPVTPIYLAAERLRSKYAEQIVSGRETFLKYTDTITKHVSSISEIVDEFAKFARMPSAVFEMCDICSLLREASFAGQFGQKVVDFDLRFPDEAVPVLLDREQISQVFINVFKNACESIDARENIDGGHITVAVTKNIDSVAVEVKDNGVGFPPDLIGRLTEPYVTTRDQGTGLGLAIVKKILDEHGASIGFRNLEEGGAVLITFVLNERGGVGLLD</sequence>
<keyword evidence="7" id="KW-0547">Nucleotide-binding</keyword>
<keyword evidence="11" id="KW-0472">Membrane</keyword>
<evidence type="ECO:0000256" key="1">
    <source>
        <dbReference type="ARBA" id="ARBA00000085"/>
    </source>
</evidence>
<keyword evidence="15" id="KW-1185">Reference proteome</keyword>
<dbReference type="GO" id="GO:0005524">
    <property type="term" value="F:ATP binding"/>
    <property type="evidence" value="ECO:0007669"/>
    <property type="project" value="UniProtKB-KW"/>
</dbReference>
<evidence type="ECO:0000256" key="3">
    <source>
        <dbReference type="ARBA" id="ARBA00012438"/>
    </source>
</evidence>
<dbReference type="InterPro" id="IPR036097">
    <property type="entry name" value="HisK_dim/P_sf"/>
</dbReference>
<dbReference type="EC" id="2.7.13.3" evidence="3"/>
<dbReference type="SUPFAM" id="SSF47384">
    <property type="entry name" value="Homodimeric domain of signal transducing histidine kinase"/>
    <property type="match status" value="1"/>
</dbReference>
<dbReference type="eggNOG" id="COG5000">
    <property type="taxonomic scope" value="Bacteria"/>
</dbReference>
<dbReference type="Proteomes" id="UP000007307">
    <property type="component" value="Chromosome"/>
</dbReference>
<dbReference type="PANTHER" id="PTHR43065:SF10">
    <property type="entry name" value="PEROXIDE STRESS-ACTIVATED HISTIDINE KINASE MAK3"/>
    <property type="match status" value="1"/>
</dbReference>
<feature type="domain" description="Histidine kinase" evidence="12">
    <location>
        <begin position="473"/>
        <end position="687"/>
    </location>
</feature>
<dbReference type="KEGG" id="amf:AMF_110"/>
<dbReference type="SMART" id="SM00388">
    <property type="entry name" value="HisKA"/>
    <property type="match status" value="1"/>
</dbReference>
<dbReference type="InterPro" id="IPR036890">
    <property type="entry name" value="HATPase_C_sf"/>
</dbReference>
<organism evidence="14 15">
    <name type="scientific">Anaplasma marginale (strain Florida)</name>
    <dbReference type="NCBI Taxonomy" id="320483"/>
    <lineage>
        <taxon>Bacteria</taxon>
        <taxon>Pseudomonadati</taxon>
        <taxon>Pseudomonadota</taxon>
        <taxon>Alphaproteobacteria</taxon>
        <taxon>Rickettsiales</taxon>
        <taxon>Anaplasmataceae</taxon>
        <taxon>Anaplasma</taxon>
    </lineage>
</organism>
<dbReference type="InterPro" id="IPR004358">
    <property type="entry name" value="Sig_transdc_His_kin-like_C"/>
</dbReference>
<dbReference type="Pfam" id="PF02518">
    <property type="entry name" value="HATPase_c"/>
    <property type="match status" value="1"/>
</dbReference>
<evidence type="ECO:0000256" key="5">
    <source>
        <dbReference type="ARBA" id="ARBA00022553"/>
    </source>
</evidence>
<evidence type="ECO:0000259" key="13">
    <source>
        <dbReference type="PROSITE" id="PS50885"/>
    </source>
</evidence>
<evidence type="ECO:0000313" key="15">
    <source>
        <dbReference type="Proteomes" id="UP000007307"/>
    </source>
</evidence>
<feature type="transmembrane region" description="Helical" evidence="11">
    <location>
        <begin position="88"/>
        <end position="110"/>
    </location>
</feature>
<protein>
    <recommendedName>
        <fullName evidence="4">Putative sensor histidine kinase NtrY-like</fullName>
        <ecNumber evidence="3">2.7.13.3</ecNumber>
    </recommendedName>
</protein>
<dbReference type="CDD" id="cd00082">
    <property type="entry name" value="HisKA"/>
    <property type="match status" value="1"/>
</dbReference>
<dbReference type="SMART" id="SM00387">
    <property type="entry name" value="HATPase_c"/>
    <property type="match status" value="1"/>
</dbReference>
<evidence type="ECO:0000256" key="7">
    <source>
        <dbReference type="ARBA" id="ARBA00022741"/>
    </source>
</evidence>
<keyword evidence="11" id="KW-1133">Transmembrane helix</keyword>
<keyword evidence="8" id="KW-0418">Kinase</keyword>
<dbReference type="GO" id="GO:0000155">
    <property type="term" value="F:phosphorelay sensor kinase activity"/>
    <property type="evidence" value="ECO:0007669"/>
    <property type="project" value="InterPro"/>
</dbReference>
<evidence type="ECO:0000256" key="11">
    <source>
        <dbReference type="SAM" id="Phobius"/>
    </source>
</evidence>
<evidence type="ECO:0000256" key="4">
    <source>
        <dbReference type="ARBA" id="ARBA00019748"/>
    </source>
</evidence>
<proteinExistence type="predicted"/>
<dbReference type="SUPFAM" id="SSF55874">
    <property type="entry name" value="ATPase domain of HSP90 chaperone/DNA topoisomerase II/histidine kinase"/>
    <property type="match status" value="1"/>
</dbReference>
<feature type="domain" description="HAMP" evidence="13">
    <location>
        <begin position="293"/>
        <end position="348"/>
    </location>
</feature>
<feature type="transmembrane region" description="Helical" evidence="11">
    <location>
        <begin position="48"/>
        <end position="68"/>
    </location>
</feature>
<keyword evidence="6" id="KW-0808">Transferase</keyword>
<dbReference type="RefSeq" id="WP_011114139.1">
    <property type="nucleotide sequence ID" value="NC_012026.1"/>
</dbReference>
<dbReference type="Gene3D" id="6.10.340.10">
    <property type="match status" value="1"/>
</dbReference>
<dbReference type="GO" id="GO:0016020">
    <property type="term" value="C:membrane"/>
    <property type="evidence" value="ECO:0007669"/>
    <property type="project" value="UniProtKB-SubCell"/>
</dbReference>
<dbReference type="InterPro" id="IPR003594">
    <property type="entry name" value="HATPase_dom"/>
</dbReference>
<dbReference type="CDD" id="cd06225">
    <property type="entry name" value="HAMP"/>
    <property type="match status" value="1"/>
</dbReference>
<dbReference type="EMBL" id="CP001079">
    <property type="protein sequence ID" value="ACM48998.1"/>
    <property type="molecule type" value="Genomic_DNA"/>
</dbReference>
<comment type="subcellular location">
    <subcellularLocation>
        <location evidence="2">Membrane</location>
    </subcellularLocation>
</comment>
<dbReference type="HOGENOM" id="CLU_019564_1_0_5"/>